<organism evidence="4 5">
    <name type="scientific">Candidatus Shapirobacteria bacterium CG08_land_8_20_14_0_20_39_18</name>
    <dbReference type="NCBI Taxonomy" id="1974883"/>
    <lineage>
        <taxon>Bacteria</taxon>
        <taxon>Candidatus Shapironibacteriota</taxon>
    </lineage>
</organism>
<dbReference type="Gene3D" id="2.40.280.10">
    <property type="match status" value="1"/>
</dbReference>
<dbReference type="Pfam" id="PF01668">
    <property type="entry name" value="SmpB"/>
    <property type="match status" value="1"/>
</dbReference>
<dbReference type="HAMAP" id="MF_00023">
    <property type="entry name" value="SmpB"/>
    <property type="match status" value="1"/>
</dbReference>
<evidence type="ECO:0000313" key="4">
    <source>
        <dbReference type="EMBL" id="PIU03501.1"/>
    </source>
</evidence>
<name>A0A2M6XCU9_9BACT</name>
<gene>
    <name evidence="3" type="primary">smpB</name>
    <name evidence="4" type="ORF">COT44_03585</name>
</gene>
<protein>
    <recommendedName>
        <fullName evidence="3">SsrA-binding protein</fullName>
    </recommendedName>
    <alternativeName>
        <fullName evidence="3">Small protein B</fullName>
    </alternativeName>
</protein>
<comment type="subcellular location">
    <subcellularLocation>
        <location evidence="3">Cytoplasm</location>
    </subcellularLocation>
    <text evidence="3">The tmRNA-SmpB complex associates with stalled 70S ribosomes.</text>
</comment>
<sequence length="142" mass="16516">MVIHNRKAKFEYELFDHLEVGIVLTGGEVKSVSEGHVGLDDAYVKVIDGELFLVNAHIHPYEFAQEADPKRSRKLLIHKKELLALENKMQQKNLDLVPISLYFHGHKVKLEIALAKGKKEFEKKESVKKRDIERRMEEEIKE</sequence>
<dbReference type="PANTHER" id="PTHR30308">
    <property type="entry name" value="TMRNA-BINDING COMPONENT OF TRANS-TRANSLATION TAGGING COMPLEX"/>
    <property type="match status" value="1"/>
</dbReference>
<comment type="function">
    <text evidence="3">Required for rescue of stalled ribosomes mediated by trans-translation. Binds to transfer-messenger RNA (tmRNA), required for stable association of tmRNA with ribosomes. tmRNA and SmpB together mimic tRNA shape, replacing the anticodon stem-loop with SmpB. tmRNA is encoded by the ssrA gene; the 2 termini fold to resemble tRNA(Ala) and it encodes a 'tag peptide', a short internal open reading frame. During trans-translation Ala-aminoacylated tmRNA acts like a tRNA, entering the A-site of stalled ribosomes, displacing the stalled mRNA. The ribosome then switches to translate the ORF on the tmRNA; the nascent peptide is terminated with the 'tag peptide' encoded by the tmRNA and targeted for degradation. The ribosome is freed to recommence translation, which seems to be the essential function of trans-translation.</text>
</comment>
<accession>A0A2M6XCU9</accession>
<dbReference type="CDD" id="cd09294">
    <property type="entry name" value="SmpB"/>
    <property type="match status" value="1"/>
</dbReference>
<keyword evidence="2 3" id="KW-0694">RNA-binding</keyword>
<dbReference type="EMBL" id="PEYO01000017">
    <property type="protein sequence ID" value="PIU03501.1"/>
    <property type="molecule type" value="Genomic_DNA"/>
</dbReference>
<reference evidence="5" key="1">
    <citation type="submission" date="2017-09" db="EMBL/GenBank/DDBJ databases">
        <title>Depth-based differentiation of microbial function through sediment-hosted aquifers and enrichment of novel symbionts in the deep terrestrial subsurface.</title>
        <authorList>
            <person name="Probst A.J."/>
            <person name="Ladd B."/>
            <person name="Jarett J.K."/>
            <person name="Geller-Mcgrath D.E."/>
            <person name="Sieber C.M.K."/>
            <person name="Emerson J.B."/>
            <person name="Anantharaman K."/>
            <person name="Thomas B.C."/>
            <person name="Malmstrom R."/>
            <person name="Stieglmeier M."/>
            <person name="Klingl A."/>
            <person name="Woyke T."/>
            <person name="Ryan C.M."/>
            <person name="Banfield J.F."/>
        </authorList>
    </citation>
    <scope>NUCLEOTIDE SEQUENCE [LARGE SCALE GENOMIC DNA]</scope>
</reference>
<dbReference type="GO" id="GO:0003723">
    <property type="term" value="F:RNA binding"/>
    <property type="evidence" value="ECO:0007669"/>
    <property type="project" value="UniProtKB-UniRule"/>
</dbReference>
<dbReference type="SUPFAM" id="SSF74982">
    <property type="entry name" value="Small protein B (SmpB)"/>
    <property type="match status" value="1"/>
</dbReference>
<comment type="caution">
    <text evidence="4">The sequence shown here is derived from an EMBL/GenBank/DDBJ whole genome shotgun (WGS) entry which is preliminary data.</text>
</comment>
<evidence type="ECO:0000256" key="1">
    <source>
        <dbReference type="ARBA" id="ARBA00022490"/>
    </source>
</evidence>
<comment type="similarity">
    <text evidence="3">Belongs to the SmpB family.</text>
</comment>
<dbReference type="GO" id="GO:0070929">
    <property type="term" value="P:trans-translation"/>
    <property type="evidence" value="ECO:0007669"/>
    <property type="project" value="UniProtKB-UniRule"/>
</dbReference>
<evidence type="ECO:0000256" key="3">
    <source>
        <dbReference type="HAMAP-Rule" id="MF_00023"/>
    </source>
</evidence>
<dbReference type="NCBIfam" id="NF003843">
    <property type="entry name" value="PRK05422.1"/>
    <property type="match status" value="1"/>
</dbReference>
<dbReference type="GO" id="GO:0005829">
    <property type="term" value="C:cytosol"/>
    <property type="evidence" value="ECO:0007669"/>
    <property type="project" value="TreeGrafter"/>
</dbReference>
<dbReference type="AlphaFoldDB" id="A0A2M6XCU9"/>
<proteinExistence type="inferred from homology"/>
<dbReference type="Proteomes" id="UP000228996">
    <property type="component" value="Unassembled WGS sequence"/>
</dbReference>
<dbReference type="GO" id="GO:0070930">
    <property type="term" value="P:trans-translation-dependent protein tagging"/>
    <property type="evidence" value="ECO:0007669"/>
    <property type="project" value="TreeGrafter"/>
</dbReference>
<keyword evidence="1 3" id="KW-0963">Cytoplasm</keyword>
<dbReference type="PANTHER" id="PTHR30308:SF2">
    <property type="entry name" value="SSRA-BINDING PROTEIN"/>
    <property type="match status" value="1"/>
</dbReference>
<dbReference type="InterPro" id="IPR000037">
    <property type="entry name" value="SsrA-bd_prot"/>
</dbReference>
<dbReference type="InterPro" id="IPR023620">
    <property type="entry name" value="SmpB"/>
</dbReference>
<dbReference type="NCBIfam" id="TIGR00086">
    <property type="entry name" value="smpB"/>
    <property type="match status" value="1"/>
</dbReference>
<evidence type="ECO:0000313" key="5">
    <source>
        <dbReference type="Proteomes" id="UP000228996"/>
    </source>
</evidence>
<evidence type="ECO:0000256" key="2">
    <source>
        <dbReference type="ARBA" id="ARBA00022884"/>
    </source>
</evidence>